<evidence type="ECO:0000313" key="2">
    <source>
        <dbReference type="Proteomes" id="UP000789901"/>
    </source>
</evidence>
<protein>
    <submittedName>
        <fullName evidence="1">2703_t:CDS:1</fullName>
    </submittedName>
</protein>
<name>A0ABN7UMR8_GIGMA</name>
<dbReference type="Proteomes" id="UP000789901">
    <property type="component" value="Unassembled WGS sequence"/>
</dbReference>
<feature type="non-terminal residue" evidence="1">
    <location>
        <position position="1"/>
    </location>
</feature>
<sequence>WKYCTNFWDNGWGFVPSNFNRGTLRWYRIRKQDIIFQQDNDSKHTARIRLSGYITMALRCLIDLNSIEHLWNEIDRRIRRLSIGISDPDELWEVIQK</sequence>
<organism evidence="1 2">
    <name type="scientific">Gigaspora margarita</name>
    <dbReference type="NCBI Taxonomy" id="4874"/>
    <lineage>
        <taxon>Eukaryota</taxon>
        <taxon>Fungi</taxon>
        <taxon>Fungi incertae sedis</taxon>
        <taxon>Mucoromycota</taxon>
        <taxon>Glomeromycotina</taxon>
        <taxon>Glomeromycetes</taxon>
        <taxon>Diversisporales</taxon>
        <taxon>Gigasporaceae</taxon>
        <taxon>Gigaspora</taxon>
    </lineage>
</organism>
<gene>
    <name evidence="1" type="ORF">GMARGA_LOCUS8541</name>
</gene>
<dbReference type="EMBL" id="CAJVQB010004412">
    <property type="protein sequence ID" value="CAG8635085.1"/>
    <property type="molecule type" value="Genomic_DNA"/>
</dbReference>
<reference evidence="1 2" key="1">
    <citation type="submission" date="2021-06" db="EMBL/GenBank/DDBJ databases">
        <authorList>
            <person name="Kallberg Y."/>
            <person name="Tangrot J."/>
            <person name="Rosling A."/>
        </authorList>
    </citation>
    <scope>NUCLEOTIDE SEQUENCE [LARGE SCALE GENOMIC DNA]</scope>
    <source>
        <strain evidence="1 2">120-4 pot B 10/14</strain>
    </source>
</reference>
<comment type="caution">
    <text evidence="1">The sequence shown here is derived from an EMBL/GenBank/DDBJ whole genome shotgun (WGS) entry which is preliminary data.</text>
</comment>
<dbReference type="Gene3D" id="3.30.420.10">
    <property type="entry name" value="Ribonuclease H-like superfamily/Ribonuclease H"/>
    <property type="match status" value="1"/>
</dbReference>
<evidence type="ECO:0000313" key="1">
    <source>
        <dbReference type="EMBL" id="CAG8635085.1"/>
    </source>
</evidence>
<dbReference type="InterPro" id="IPR036397">
    <property type="entry name" value="RNaseH_sf"/>
</dbReference>
<keyword evidence="2" id="KW-1185">Reference proteome</keyword>
<proteinExistence type="predicted"/>
<accession>A0ABN7UMR8</accession>